<dbReference type="InterPro" id="IPR035681">
    <property type="entry name" value="ComA-like_MBL"/>
</dbReference>
<organism evidence="8 9">
    <name type="scientific">Sporosarcina quadrami</name>
    <dbReference type="NCBI Taxonomy" id="2762234"/>
    <lineage>
        <taxon>Bacteria</taxon>
        <taxon>Bacillati</taxon>
        <taxon>Bacillota</taxon>
        <taxon>Bacilli</taxon>
        <taxon>Bacillales</taxon>
        <taxon>Caryophanaceae</taxon>
        <taxon>Sporosarcina</taxon>
    </lineage>
</organism>
<feature type="transmembrane region" description="Helical" evidence="6">
    <location>
        <begin position="262"/>
        <end position="279"/>
    </location>
</feature>
<dbReference type="InterPro" id="IPR036866">
    <property type="entry name" value="RibonucZ/Hydroxyglut_hydro"/>
</dbReference>
<dbReference type="Gene3D" id="3.60.15.10">
    <property type="entry name" value="Ribonuclease Z/Hydroxyacylglutathione hydrolase-like"/>
    <property type="match status" value="1"/>
</dbReference>
<evidence type="ECO:0000256" key="6">
    <source>
        <dbReference type="SAM" id="Phobius"/>
    </source>
</evidence>
<evidence type="ECO:0000256" key="4">
    <source>
        <dbReference type="ARBA" id="ARBA00022989"/>
    </source>
</evidence>
<dbReference type="PANTHER" id="PTHR30619">
    <property type="entry name" value="DNA INTERNALIZATION/COMPETENCE PROTEIN COMEC/REC2"/>
    <property type="match status" value="1"/>
</dbReference>
<evidence type="ECO:0000256" key="3">
    <source>
        <dbReference type="ARBA" id="ARBA00022692"/>
    </source>
</evidence>
<reference evidence="8 9" key="1">
    <citation type="submission" date="2020-08" db="EMBL/GenBank/DDBJ databases">
        <title>A Genomic Blueprint of the Chicken Gut Microbiome.</title>
        <authorList>
            <person name="Gilroy R."/>
            <person name="Ravi A."/>
            <person name="Getino M."/>
            <person name="Pursley I."/>
            <person name="Horton D.L."/>
            <person name="Alikhan N.-F."/>
            <person name="Baker D."/>
            <person name="Gharbi K."/>
            <person name="Hall N."/>
            <person name="Watson M."/>
            <person name="Adriaenssens E.M."/>
            <person name="Foster-Nyarko E."/>
            <person name="Jarju S."/>
            <person name="Secka A."/>
            <person name="Antonio M."/>
            <person name="Oren A."/>
            <person name="Chaudhuri R."/>
            <person name="La Ragione R.M."/>
            <person name="Hildebrand F."/>
            <person name="Pallen M.J."/>
        </authorList>
    </citation>
    <scope>NUCLEOTIDE SEQUENCE [LARGE SCALE GENOMIC DNA]</scope>
    <source>
        <strain evidence="8 9">Sa2YVA2</strain>
    </source>
</reference>
<feature type="transmembrane region" description="Helical" evidence="6">
    <location>
        <begin position="308"/>
        <end position="329"/>
    </location>
</feature>
<dbReference type="NCBIfam" id="TIGR00360">
    <property type="entry name" value="ComEC_N-term"/>
    <property type="match status" value="1"/>
</dbReference>
<dbReference type="SUPFAM" id="SSF56281">
    <property type="entry name" value="Metallo-hydrolase/oxidoreductase"/>
    <property type="match status" value="1"/>
</dbReference>
<feature type="transmembrane region" description="Helical" evidence="6">
    <location>
        <begin position="371"/>
        <end position="393"/>
    </location>
</feature>
<dbReference type="Pfam" id="PF03772">
    <property type="entry name" value="Competence"/>
    <property type="match status" value="1"/>
</dbReference>
<feature type="transmembrane region" description="Helical" evidence="6">
    <location>
        <begin position="405"/>
        <end position="422"/>
    </location>
</feature>
<dbReference type="InterPro" id="IPR052159">
    <property type="entry name" value="Competence_DNA_uptake"/>
</dbReference>
<dbReference type="PANTHER" id="PTHR30619:SF1">
    <property type="entry name" value="RECOMBINATION PROTEIN 2"/>
    <property type="match status" value="1"/>
</dbReference>
<keyword evidence="2" id="KW-1003">Cell membrane</keyword>
<feature type="transmembrane region" description="Helical" evidence="6">
    <location>
        <begin position="341"/>
        <end position="364"/>
    </location>
</feature>
<dbReference type="InterPro" id="IPR001279">
    <property type="entry name" value="Metallo-B-lactamas"/>
</dbReference>
<dbReference type="CDD" id="cd07731">
    <property type="entry name" value="ComA-like_MBL-fold"/>
    <property type="match status" value="1"/>
</dbReference>
<dbReference type="SMART" id="SM00849">
    <property type="entry name" value="Lactamase_B"/>
    <property type="match status" value="1"/>
</dbReference>
<dbReference type="EMBL" id="JACSQN010000001">
    <property type="protein sequence ID" value="MBD7983097.1"/>
    <property type="molecule type" value="Genomic_DNA"/>
</dbReference>
<evidence type="ECO:0000256" key="2">
    <source>
        <dbReference type="ARBA" id="ARBA00022475"/>
    </source>
</evidence>
<accession>A0ABR8U4Y3</accession>
<feature type="transmembrane region" description="Helical" evidence="6">
    <location>
        <begin position="429"/>
        <end position="447"/>
    </location>
</feature>
<dbReference type="Pfam" id="PF00753">
    <property type="entry name" value="Lactamase_B"/>
    <property type="match status" value="1"/>
</dbReference>
<dbReference type="InterPro" id="IPR004797">
    <property type="entry name" value="Competence_ComEC/Rec2"/>
</dbReference>
<dbReference type="RefSeq" id="WP_191692742.1">
    <property type="nucleotide sequence ID" value="NZ_JACSQN010000001.1"/>
</dbReference>
<evidence type="ECO:0000313" key="8">
    <source>
        <dbReference type="EMBL" id="MBD7983097.1"/>
    </source>
</evidence>
<name>A0ABR8U4Y3_9BACL</name>
<dbReference type="NCBIfam" id="TIGR00361">
    <property type="entry name" value="ComEC_Rec2"/>
    <property type="match status" value="1"/>
</dbReference>
<feature type="transmembrane region" description="Helical" evidence="6">
    <location>
        <begin position="213"/>
        <end position="230"/>
    </location>
</feature>
<evidence type="ECO:0000259" key="7">
    <source>
        <dbReference type="SMART" id="SM00849"/>
    </source>
</evidence>
<keyword evidence="4 6" id="KW-1133">Transmembrane helix</keyword>
<evidence type="ECO:0000313" key="9">
    <source>
        <dbReference type="Proteomes" id="UP000626786"/>
    </source>
</evidence>
<sequence length="728" mass="81476">MLTPLLASCAVLVSYIYFSSHLPYYDTENELNVLQLTWSDNVKIDGGTMKGFAKVSSGETVYAIYKFNSELEKKLFQQSHIPSYTFELQGAFQEIHPPAHEYSFSMHRYLKMNGAIGVFESETILDYYKKTGITTLLSKRRWDVKQHIQQRFPESLIVEAEALLIGDRSGMDEELANNYRTLGITHLFAISGLHVGLLTFLLRSILLRLKIRVETVDTLLIILLPLYALLAGGAPSVWRAVSVTVLLLLTTSGRLRMRTDDALALSAIGFIIVQPFVIFQPGFQLSYMAAFSLIFSSRILSTASSATGLSFLVTTITQLALYPILLYHFHELSLSSFVVNLLYVPLYSVIILPANILLLLLTYCMPRLAHILFAVYVPSRSVIATFTEILSSFPYQMWVPGRPSYLLSALAALGTLLFFVALERRVKPIKAILLVLIPALLIQFAPFTDRHVRVTFLDVGQGDAIVIELPYRRGVYLVDTGGVVRWGEDNWRTPSKKFEVGRKIVIPFLKGRGITTVDKMIISHADSDHMEAADEILEELTVKEIHISADSEKEKTMEAVVSIAAEKNIPMVPINEGMNWAVNAVEFHYIAPDERKYNGNDSSLVLFMKTEGPSFLFTGDLEMDGEKRILKKYAGIDWGEVILKAGHHGSRTSSSDAFIRELQPALAILSYGRKNKYGHPHEEVVSTFNKYEIPTIATADVGSITVIISKIGYEIIHSQIEKADLSTP</sequence>
<keyword evidence="5 6" id="KW-0472">Membrane</keyword>
<feature type="domain" description="Metallo-beta-lactamase" evidence="7">
    <location>
        <begin position="461"/>
        <end position="673"/>
    </location>
</feature>
<dbReference type="InterPro" id="IPR004477">
    <property type="entry name" value="ComEC_N"/>
</dbReference>
<comment type="caution">
    <text evidence="8">The sequence shown here is derived from an EMBL/GenBank/DDBJ whole genome shotgun (WGS) entry which is preliminary data.</text>
</comment>
<evidence type="ECO:0000256" key="1">
    <source>
        <dbReference type="ARBA" id="ARBA00004651"/>
    </source>
</evidence>
<gene>
    <name evidence="8" type="ORF">H9649_00780</name>
</gene>
<proteinExistence type="predicted"/>
<keyword evidence="9" id="KW-1185">Reference proteome</keyword>
<keyword evidence="3 6" id="KW-0812">Transmembrane</keyword>
<feature type="transmembrane region" description="Helical" evidence="6">
    <location>
        <begin position="187"/>
        <end position="206"/>
    </location>
</feature>
<comment type="subcellular location">
    <subcellularLocation>
        <location evidence="1">Cell membrane</location>
        <topology evidence="1">Multi-pass membrane protein</topology>
    </subcellularLocation>
</comment>
<evidence type="ECO:0000256" key="5">
    <source>
        <dbReference type="ARBA" id="ARBA00023136"/>
    </source>
</evidence>
<protein>
    <submittedName>
        <fullName evidence="8">DNA internalization-related competence protein ComEC/Rec2</fullName>
    </submittedName>
</protein>
<dbReference type="Proteomes" id="UP000626786">
    <property type="component" value="Unassembled WGS sequence"/>
</dbReference>